<feature type="compositionally biased region" description="Low complexity" evidence="1">
    <location>
        <begin position="264"/>
        <end position="277"/>
    </location>
</feature>
<feature type="region of interest" description="Disordered" evidence="1">
    <location>
        <begin position="163"/>
        <end position="201"/>
    </location>
</feature>
<name>A0A9N8ECY4_9STRA</name>
<protein>
    <submittedName>
        <fullName evidence="2">Uncharacterized protein</fullName>
    </submittedName>
</protein>
<evidence type="ECO:0000256" key="1">
    <source>
        <dbReference type="SAM" id="MobiDB-lite"/>
    </source>
</evidence>
<reference evidence="2" key="1">
    <citation type="submission" date="2020-06" db="EMBL/GenBank/DDBJ databases">
        <authorList>
            <consortium name="Plant Systems Biology data submission"/>
        </authorList>
    </citation>
    <scope>NUCLEOTIDE SEQUENCE</scope>
    <source>
        <strain evidence="2">D6</strain>
    </source>
</reference>
<keyword evidence="3" id="KW-1185">Reference proteome</keyword>
<dbReference type="EMBL" id="CAICTM010000894">
    <property type="protein sequence ID" value="CAB9517974.1"/>
    <property type="molecule type" value="Genomic_DNA"/>
</dbReference>
<organism evidence="2 3">
    <name type="scientific">Seminavis robusta</name>
    <dbReference type="NCBI Taxonomy" id="568900"/>
    <lineage>
        <taxon>Eukaryota</taxon>
        <taxon>Sar</taxon>
        <taxon>Stramenopiles</taxon>
        <taxon>Ochrophyta</taxon>
        <taxon>Bacillariophyta</taxon>
        <taxon>Bacillariophyceae</taxon>
        <taxon>Bacillariophycidae</taxon>
        <taxon>Naviculales</taxon>
        <taxon>Naviculaceae</taxon>
        <taxon>Seminavis</taxon>
    </lineage>
</organism>
<feature type="compositionally biased region" description="Polar residues" evidence="1">
    <location>
        <begin position="177"/>
        <end position="189"/>
    </location>
</feature>
<dbReference type="Proteomes" id="UP001153069">
    <property type="component" value="Unassembled WGS sequence"/>
</dbReference>
<feature type="region of interest" description="Disordered" evidence="1">
    <location>
        <begin position="259"/>
        <end position="290"/>
    </location>
</feature>
<evidence type="ECO:0000313" key="3">
    <source>
        <dbReference type="Proteomes" id="UP001153069"/>
    </source>
</evidence>
<feature type="region of interest" description="Disordered" evidence="1">
    <location>
        <begin position="76"/>
        <end position="139"/>
    </location>
</feature>
<feature type="compositionally biased region" description="Low complexity" evidence="1">
    <location>
        <begin position="130"/>
        <end position="139"/>
    </location>
</feature>
<proteinExistence type="predicted"/>
<gene>
    <name evidence="2" type="ORF">SEMRO_896_G217390.1</name>
</gene>
<dbReference type="AlphaFoldDB" id="A0A9N8ECY4"/>
<comment type="caution">
    <text evidence="2">The sequence shown here is derived from an EMBL/GenBank/DDBJ whole genome shotgun (WGS) entry which is preliminary data.</text>
</comment>
<sequence>MMSSSSPNSNNSSVKQSKRGSINIWINRLRNNNSNSLDDCSSSVSSLSTPFLMDASSSFYSGEFPSDASFDLTLLEESDDDDNTNADSVVRPRNPDWRWDSDPNLPLQRDLGTTADTPVMPPTRSKSNGTTRRSSATATLSRLLLQQQRKNLLTISKRTQSLKSLLQKPRMPRRQLSDASNHHLSSQPENETKVEPDVTETTDTTENGAVMEACSNRKRSSFSERLRRFPMDLPTRKLPARAARIQRVTRPRKVVRGATCTTKNNNSGSSSERAGSSKLALLQIMPNKQR</sequence>
<evidence type="ECO:0000313" key="2">
    <source>
        <dbReference type="EMBL" id="CAB9517974.1"/>
    </source>
</evidence>
<accession>A0A9N8ECY4</accession>